<dbReference type="PROSITE" id="PS50068">
    <property type="entry name" value="LDLRA_2"/>
    <property type="match status" value="1"/>
</dbReference>
<dbReference type="CDD" id="cd00112">
    <property type="entry name" value="LDLa"/>
    <property type="match status" value="1"/>
</dbReference>
<dbReference type="SUPFAM" id="SSF56496">
    <property type="entry name" value="Fibrinogen C-terminal domain-like"/>
    <property type="match status" value="1"/>
</dbReference>
<dbReference type="InterPro" id="IPR036056">
    <property type="entry name" value="Fibrinogen-like_C"/>
</dbReference>
<dbReference type="Gene3D" id="4.10.400.10">
    <property type="entry name" value="Low-density Lipoprotein Receptor"/>
    <property type="match status" value="1"/>
</dbReference>
<accession>A0A915AN56</accession>
<organism evidence="4 5">
    <name type="scientific">Parascaris univalens</name>
    <name type="common">Nematode worm</name>
    <dbReference type="NCBI Taxonomy" id="6257"/>
    <lineage>
        <taxon>Eukaryota</taxon>
        <taxon>Metazoa</taxon>
        <taxon>Ecdysozoa</taxon>
        <taxon>Nematoda</taxon>
        <taxon>Chromadorea</taxon>
        <taxon>Rhabditida</taxon>
        <taxon>Spirurina</taxon>
        <taxon>Ascaridomorpha</taxon>
        <taxon>Ascaridoidea</taxon>
        <taxon>Ascarididae</taxon>
        <taxon>Parascaris</taxon>
    </lineage>
</organism>
<keyword evidence="4" id="KW-1185">Reference proteome</keyword>
<dbReference type="NCBIfam" id="NF040941">
    <property type="entry name" value="GGGWT_bact"/>
    <property type="match status" value="1"/>
</dbReference>
<evidence type="ECO:0000256" key="2">
    <source>
        <dbReference type="PROSITE-ProRule" id="PRU00124"/>
    </source>
</evidence>
<dbReference type="Gene3D" id="3.90.215.10">
    <property type="entry name" value="Gamma Fibrinogen, chain A, domain 1"/>
    <property type="match status" value="1"/>
</dbReference>
<dbReference type="AlphaFoldDB" id="A0A915AN56"/>
<dbReference type="Pfam" id="PF00057">
    <property type="entry name" value="Ldl_recept_a"/>
    <property type="match status" value="1"/>
</dbReference>
<evidence type="ECO:0000313" key="4">
    <source>
        <dbReference type="Proteomes" id="UP000887569"/>
    </source>
</evidence>
<keyword evidence="1" id="KW-1015">Disulfide bond</keyword>
<dbReference type="InterPro" id="IPR036055">
    <property type="entry name" value="LDL_receptor-like_sf"/>
</dbReference>
<dbReference type="SUPFAM" id="SSF57424">
    <property type="entry name" value="LDL receptor-like module"/>
    <property type="match status" value="1"/>
</dbReference>
<dbReference type="InterPro" id="IPR014716">
    <property type="entry name" value="Fibrinogen_a/b/g_C_1"/>
</dbReference>
<protein>
    <submittedName>
        <fullName evidence="5">Low-density lipoprotein receptor domain class A</fullName>
    </submittedName>
</protein>
<sequence length="145" mass="15273">MASSPYPAFAAEVEGHKGKCAEGEFRCENGNECLPIAYVLDGIAQCSDKSDEVPPNPGDCADLQRLYKSSRSGVFTAYDSKCANPMLCKFSVHCDMEIFGGGWTDDQSGRVPKVVPGGDGDADDQSGRVPKVVPGGDGDAVSKAY</sequence>
<evidence type="ECO:0000313" key="5">
    <source>
        <dbReference type="WBParaSite" id="PgR011_g064_t01"/>
    </source>
</evidence>
<dbReference type="WBParaSite" id="PgR011_g064_t01">
    <property type="protein sequence ID" value="PgR011_g064_t01"/>
    <property type="gene ID" value="PgR011_g064"/>
</dbReference>
<feature type="region of interest" description="Disordered" evidence="3">
    <location>
        <begin position="101"/>
        <end position="145"/>
    </location>
</feature>
<evidence type="ECO:0000256" key="1">
    <source>
        <dbReference type="ARBA" id="ARBA00023157"/>
    </source>
</evidence>
<proteinExistence type="predicted"/>
<dbReference type="InterPro" id="IPR002172">
    <property type="entry name" value="LDrepeatLR_classA_rpt"/>
</dbReference>
<dbReference type="Proteomes" id="UP000887569">
    <property type="component" value="Unplaced"/>
</dbReference>
<evidence type="ECO:0000256" key="3">
    <source>
        <dbReference type="SAM" id="MobiDB-lite"/>
    </source>
</evidence>
<name>A0A915AN56_PARUN</name>
<dbReference type="SMART" id="SM00192">
    <property type="entry name" value="LDLa"/>
    <property type="match status" value="1"/>
</dbReference>
<comment type="caution">
    <text evidence="2">Lacks conserved residue(s) required for the propagation of feature annotation.</text>
</comment>
<reference evidence="5" key="1">
    <citation type="submission" date="2022-11" db="UniProtKB">
        <authorList>
            <consortium name="WormBaseParasite"/>
        </authorList>
    </citation>
    <scope>IDENTIFICATION</scope>
</reference>